<protein>
    <submittedName>
        <fullName evidence="1">Uncharacterized protein</fullName>
    </submittedName>
</protein>
<name>A0ACC2GMJ6_DALPE</name>
<proteinExistence type="predicted"/>
<sequence>MKMQYVSAGLAVLASVALLGLIHVRKKEELKEQNHTSFESTKLRVTYDVLREYRHEVIRAQNLVEKTKALVDSLGSELSQTQAKQTQQKGELDGCQGKKKQTFDSIAALEGEITSAKDEFEKQKVVWAAQVASHKQQAEERSKVCDFVKKDSVDGRKMCGDAPPKQDAAAKADAPKPDAPQPDAPKPDAPQPEAPKQDAPKPDAPKPDAPKQDAPKPDAPKPDAPKPDAPKPDAPKPDAPKPDAPAVKK</sequence>
<gene>
    <name evidence="1" type="ORF">DPEC_G00141880</name>
</gene>
<evidence type="ECO:0000313" key="1">
    <source>
        <dbReference type="EMBL" id="KAJ8004978.1"/>
    </source>
</evidence>
<comment type="caution">
    <text evidence="1">The sequence shown here is derived from an EMBL/GenBank/DDBJ whole genome shotgun (WGS) entry which is preliminary data.</text>
</comment>
<keyword evidence="2" id="KW-1185">Reference proteome</keyword>
<accession>A0ACC2GMJ6</accession>
<evidence type="ECO:0000313" key="2">
    <source>
        <dbReference type="Proteomes" id="UP001157502"/>
    </source>
</evidence>
<reference evidence="1" key="1">
    <citation type="submission" date="2021-05" db="EMBL/GenBank/DDBJ databases">
        <authorList>
            <person name="Pan Q."/>
            <person name="Jouanno E."/>
            <person name="Zahm M."/>
            <person name="Klopp C."/>
            <person name="Cabau C."/>
            <person name="Louis A."/>
            <person name="Berthelot C."/>
            <person name="Parey E."/>
            <person name="Roest Crollius H."/>
            <person name="Montfort J."/>
            <person name="Robinson-Rechavi M."/>
            <person name="Bouchez O."/>
            <person name="Lampietro C."/>
            <person name="Lopez Roques C."/>
            <person name="Donnadieu C."/>
            <person name="Postlethwait J."/>
            <person name="Bobe J."/>
            <person name="Dillon D."/>
            <person name="Chandos A."/>
            <person name="von Hippel F."/>
            <person name="Guiguen Y."/>
        </authorList>
    </citation>
    <scope>NUCLEOTIDE SEQUENCE</scope>
    <source>
        <strain evidence="1">YG-Jan2019</strain>
    </source>
</reference>
<organism evidence="1 2">
    <name type="scientific">Dallia pectoralis</name>
    <name type="common">Alaska blackfish</name>
    <dbReference type="NCBI Taxonomy" id="75939"/>
    <lineage>
        <taxon>Eukaryota</taxon>
        <taxon>Metazoa</taxon>
        <taxon>Chordata</taxon>
        <taxon>Craniata</taxon>
        <taxon>Vertebrata</taxon>
        <taxon>Euteleostomi</taxon>
        <taxon>Actinopterygii</taxon>
        <taxon>Neopterygii</taxon>
        <taxon>Teleostei</taxon>
        <taxon>Protacanthopterygii</taxon>
        <taxon>Esociformes</taxon>
        <taxon>Umbridae</taxon>
        <taxon>Dallia</taxon>
    </lineage>
</organism>
<dbReference type="EMBL" id="CM055738">
    <property type="protein sequence ID" value="KAJ8004978.1"/>
    <property type="molecule type" value="Genomic_DNA"/>
</dbReference>
<dbReference type="Proteomes" id="UP001157502">
    <property type="component" value="Chromosome 11"/>
</dbReference>